<accession>A0A523B9P6</accession>
<gene>
    <name evidence="2" type="ORF">DSO09_06485</name>
    <name evidence="1" type="ORF">EF809_02175</name>
</gene>
<organism evidence="2 4">
    <name type="scientific">Thermoproteota archaeon</name>
    <dbReference type="NCBI Taxonomy" id="2056631"/>
    <lineage>
        <taxon>Archaea</taxon>
        <taxon>Thermoproteota</taxon>
    </lineage>
</organism>
<evidence type="ECO:0000313" key="4">
    <source>
        <dbReference type="Proteomes" id="UP000317265"/>
    </source>
</evidence>
<protein>
    <submittedName>
        <fullName evidence="2">Uncharacterized protein</fullName>
    </submittedName>
</protein>
<dbReference type="AlphaFoldDB" id="A0A523B9P6"/>
<reference evidence="1 3" key="2">
    <citation type="journal article" date="2019" name="Nat. Microbiol.">
        <title>Wide diversity of methane and short-chain alkane metabolisms in uncultured archaea.</title>
        <authorList>
            <person name="Borrel G."/>
            <person name="Adam P.S."/>
            <person name="McKay L.J."/>
            <person name="Chen L.X."/>
            <person name="Sierra-Garcia I.N."/>
            <person name="Sieber C.M."/>
            <person name="Letourneur Q."/>
            <person name="Ghozlane A."/>
            <person name="Andersen G.L."/>
            <person name="Li W.J."/>
            <person name="Hallam S.J."/>
            <person name="Muyzer G."/>
            <person name="de Oliveira V.M."/>
            <person name="Inskeep W.P."/>
            <person name="Banfield J.F."/>
            <person name="Gribaldo S."/>
        </authorList>
    </citation>
    <scope>NUCLEOTIDE SEQUENCE [LARGE SCALE GENOMIC DNA]</scope>
    <source>
        <strain evidence="1">Verst-YHS</strain>
    </source>
</reference>
<proteinExistence type="predicted"/>
<sequence>MSDEKLTIFYLIAQYIPNEYRIKFLEKLLETYGSIYKLSKVTKISRPTLYRYFIHRKGYPNDIIMAEIIKHLTEIKRTWTKEQLRQLARDFNELINKI</sequence>
<reference evidence="2 4" key="1">
    <citation type="journal article" date="2019" name="Nat. Microbiol.">
        <title>Expanding anaerobic alkane metabolism in the domain of Archaea.</title>
        <authorList>
            <person name="Wang Y."/>
            <person name="Wegener G."/>
            <person name="Hou J."/>
            <person name="Wang F."/>
            <person name="Xiao X."/>
        </authorList>
    </citation>
    <scope>NUCLEOTIDE SEQUENCE [LARGE SCALE GENOMIC DNA]</scope>
    <source>
        <strain evidence="2">WYZ-LMO11</strain>
    </source>
</reference>
<evidence type="ECO:0000313" key="1">
    <source>
        <dbReference type="EMBL" id="RZN56718.1"/>
    </source>
</evidence>
<evidence type="ECO:0000313" key="2">
    <source>
        <dbReference type="EMBL" id="TDA37651.1"/>
    </source>
</evidence>
<evidence type="ECO:0000313" key="3">
    <source>
        <dbReference type="Proteomes" id="UP000316080"/>
    </source>
</evidence>
<comment type="caution">
    <text evidence="2">The sequence shown here is derived from an EMBL/GenBank/DDBJ whole genome shotgun (WGS) entry which is preliminary data.</text>
</comment>
<dbReference type="Proteomes" id="UP000316080">
    <property type="component" value="Unassembled WGS sequence"/>
</dbReference>
<dbReference type="Proteomes" id="UP000317265">
    <property type="component" value="Unassembled WGS sequence"/>
</dbReference>
<dbReference type="EMBL" id="RXIH01000018">
    <property type="protein sequence ID" value="RZN56718.1"/>
    <property type="molecule type" value="Genomic_DNA"/>
</dbReference>
<name>A0A523B9P6_9CREN</name>
<dbReference type="EMBL" id="QNVI01000066">
    <property type="protein sequence ID" value="TDA37651.1"/>
    <property type="molecule type" value="Genomic_DNA"/>
</dbReference>